<evidence type="ECO:0000313" key="1">
    <source>
        <dbReference type="EMBL" id="KAD3336690.1"/>
    </source>
</evidence>
<proteinExistence type="predicted"/>
<gene>
    <name evidence="1" type="ORF">E3N88_32209</name>
</gene>
<organism evidence="1 2">
    <name type="scientific">Mikania micrantha</name>
    <name type="common">bitter vine</name>
    <dbReference type="NCBI Taxonomy" id="192012"/>
    <lineage>
        <taxon>Eukaryota</taxon>
        <taxon>Viridiplantae</taxon>
        <taxon>Streptophyta</taxon>
        <taxon>Embryophyta</taxon>
        <taxon>Tracheophyta</taxon>
        <taxon>Spermatophyta</taxon>
        <taxon>Magnoliopsida</taxon>
        <taxon>eudicotyledons</taxon>
        <taxon>Gunneridae</taxon>
        <taxon>Pentapetalae</taxon>
        <taxon>asterids</taxon>
        <taxon>campanulids</taxon>
        <taxon>Asterales</taxon>
        <taxon>Asteraceae</taxon>
        <taxon>Asteroideae</taxon>
        <taxon>Heliantheae alliance</taxon>
        <taxon>Eupatorieae</taxon>
        <taxon>Mikania</taxon>
    </lineage>
</organism>
<name>A0A5N6M7V7_9ASTR</name>
<comment type="caution">
    <text evidence="1">The sequence shown here is derived from an EMBL/GenBank/DDBJ whole genome shotgun (WGS) entry which is preliminary data.</text>
</comment>
<dbReference type="EMBL" id="SZYD01000016">
    <property type="protein sequence ID" value="KAD3336690.1"/>
    <property type="molecule type" value="Genomic_DNA"/>
</dbReference>
<evidence type="ECO:0000313" key="2">
    <source>
        <dbReference type="Proteomes" id="UP000326396"/>
    </source>
</evidence>
<sequence>MEVLLVLSLMWDEELERERNVNLCGMRNKEGKRKMIKWAYRSPAKMSLSRNVVAAPGPTAASRLVRMLVVPKLWSTASSLPADAAGFPTPVEAAMRGLRRLEDGCILQRIEDG</sequence>
<dbReference type="Proteomes" id="UP000326396">
    <property type="component" value="Linkage Group LG6"/>
</dbReference>
<protein>
    <submittedName>
        <fullName evidence="1">Uncharacterized protein</fullName>
    </submittedName>
</protein>
<reference evidence="1 2" key="1">
    <citation type="submission" date="2019-05" db="EMBL/GenBank/DDBJ databases">
        <title>Mikania micrantha, genome provides insights into the molecular mechanism of rapid growth.</title>
        <authorList>
            <person name="Liu B."/>
        </authorList>
    </citation>
    <scope>NUCLEOTIDE SEQUENCE [LARGE SCALE GENOMIC DNA]</scope>
    <source>
        <strain evidence="1">NLD-2019</strain>
        <tissue evidence="1">Leaf</tissue>
    </source>
</reference>
<dbReference type="AlphaFoldDB" id="A0A5N6M7V7"/>
<keyword evidence="2" id="KW-1185">Reference proteome</keyword>
<accession>A0A5N6M7V7</accession>